<comment type="similarity">
    <text evidence="3">Belongs to the COX11/CtaG family.</text>
</comment>
<comment type="caution">
    <text evidence="11">The sequence shown here is derived from an EMBL/GenBank/DDBJ whole genome shotgun (WGS) entry which is preliminary data.</text>
</comment>
<sequence>MNTELPLAKLIRRLLLLVVVMFAFGFALVPLYDVMCKAFGINGKTAGAYEGTQVTDDAREVRVQFLATNASGMTWEFHPLADQLSVNPGATQEMRFVAFNPTDHPMTAQAVPSISPSKAAAYFHKTECFCFTQQVLQPGERIEMPVRFIVDRDLPADVRHLTLAYTLFDITSRQPPVAVVQAPGAAGKESLQ</sequence>
<dbReference type="PIRSF" id="PIRSF005413">
    <property type="entry name" value="COX11"/>
    <property type="match status" value="1"/>
</dbReference>
<comment type="function">
    <text evidence="1">Exerts its effect at some terminal stage of cytochrome c oxidase synthesis, probably by being involved in the insertion of the copper B into subunit I.</text>
</comment>
<dbReference type="GO" id="GO:0005886">
    <property type="term" value="C:plasma membrane"/>
    <property type="evidence" value="ECO:0007669"/>
    <property type="project" value="UniProtKB-SubCell"/>
</dbReference>
<keyword evidence="7 10" id="KW-1133">Transmembrane helix</keyword>
<reference evidence="11 12" key="1">
    <citation type="submission" date="2018-01" db="EMBL/GenBank/DDBJ databases">
        <title>Denitrification phenotypes of diverse strains of Pseudomonas stutzeri.</title>
        <authorList>
            <person name="Milligan D.A."/>
            <person name="Bergaust L."/>
            <person name="Bakken L.R."/>
            <person name="Frostegard A."/>
        </authorList>
    </citation>
    <scope>NUCLEOTIDE SEQUENCE [LARGE SCALE GENOMIC DNA]</scope>
    <source>
        <strain evidence="11 12">28a3</strain>
    </source>
</reference>
<feature type="transmembrane region" description="Helical" evidence="10">
    <location>
        <begin position="14"/>
        <end position="32"/>
    </location>
</feature>
<evidence type="ECO:0000313" key="11">
    <source>
        <dbReference type="EMBL" id="PNG06573.1"/>
    </source>
</evidence>
<organism evidence="11 12">
    <name type="scientific">Stutzerimonas stutzeri</name>
    <name type="common">Pseudomonas stutzeri</name>
    <dbReference type="NCBI Taxonomy" id="316"/>
    <lineage>
        <taxon>Bacteria</taxon>
        <taxon>Pseudomonadati</taxon>
        <taxon>Pseudomonadota</taxon>
        <taxon>Gammaproteobacteria</taxon>
        <taxon>Pseudomonadales</taxon>
        <taxon>Pseudomonadaceae</taxon>
        <taxon>Stutzerimonas</taxon>
    </lineage>
</organism>
<protein>
    <recommendedName>
        <fullName evidence="4">Cytochrome c oxidase assembly protein CtaG</fullName>
    </recommendedName>
</protein>
<evidence type="ECO:0000256" key="8">
    <source>
        <dbReference type="ARBA" id="ARBA00023008"/>
    </source>
</evidence>
<dbReference type="Proteomes" id="UP000235897">
    <property type="component" value="Unassembled WGS sequence"/>
</dbReference>
<dbReference type="PANTHER" id="PTHR21320">
    <property type="entry name" value="CYTOCHROME C OXIDASE ASSEMBLY PROTEIN COX11-RELATED"/>
    <property type="match status" value="1"/>
</dbReference>
<evidence type="ECO:0000313" key="12">
    <source>
        <dbReference type="Proteomes" id="UP000235897"/>
    </source>
</evidence>
<gene>
    <name evidence="11" type="ORF">CXL00_06465</name>
</gene>
<dbReference type="PANTHER" id="PTHR21320:SF3">
    <property type="entry name" value="CYTOCHROME C OXIDASE ASSEMBLY PROTEIN COX11, MITOCHONDRIAL-RELATED"/>
    <property type="match status" value="1"/>
</dbReference>
<accession>A0A2N8SVP9</accession>
<name>A0A2N8SVP9_STUST</name>
<keyword evidence="9 10" id="KW-0472">Membrane</keyword>
<proteinExistence type="inferred from homology"/>
<evidence type="ECO:0000256" key="5">
    <source>
        <dbReference type="ARBA" id="ARBA00022692"/>
    </source>
</evidence>
<evidence type="ECO:0000256" key="10">
    <source>
        <dbReference type="SAM" id="Phobius"/>
    </source>
</evidence>
<evidence type="ECO:0000256" key="7">
    <source>
        <dbReference type="ARBA" id="ARBA00022989"/>
    </source>
</evidence>
<evidence type="ECO:0000256" key="6">
    <source>
        <dbReference type="ARBA" id="ARBA00022968"/>
    </source>
</evidence>
<keyword evidence="5 10" id="KW-0812">Transmembrane</keyword>
<dbReference type="EMBL" id="POUW01000002">
    <property type="protein sequence ID" value="PNG06573.1"/>
    <property type="molecule type" value="Genomic_DNA"/>
</dbReference>
<dbReference type="SUPFAM" id="SSF110111">
    <property type="entry name" value="Ctag/Cox11"/>
    <property type="match status" value="1"/>
</dbReference>
<evidence type="ECO:0000256" key="1">
    <source>
        <dbReference type="ARBA" id="ARBA00004007"/>
    </source>
</evidence>
<evidence type="ECO:0000256" key="3">
    <source>
        <dbReference type="ARBA" id="ARBA00009620"/>
    </source>
</evidence>
<dbReference type="OrthoDB" id="9804841at2"/>
<dbReference type="InterPro" id="IPR023471">
    <property type="entry name" value="CtaG/Cox11_dom_sf"/>
</dbReference>
<evidence type="ECO:0000256" key="2">
    <source>
        <dbReference type="ARBA" id="ARBA00004382"/>
    </source>
</evidence>
<keyword evidence="6" id="KW-0735">Signal-anchor</keyword>
<evidence type="ECO:0000256" key="9">
    <source>
        <dbReference type="ARBA" id="ARBA00023136"/>
    </source>
</evidence>
<dbReference type="NCBIfam" id="NF003465">
    <property type="entry name" value="PRK05089.1"/>
    <property type="match status" value="1"/>
</dbReference>
<keyword evidence="8" id="KW-0186">Copper</keyword>
<dbReference type="InterPro" id="IPR007533">
    <property type="entry name" value="Cyt_c_oxidase_assmbl_CtaG"/>
</dbReference>
<dbReference type="GO" id="GO:0005507">
    <property type="term" value="F:copper ion binding"/>
    <property type="evidence" value="ECO:0007669"/>
    <property type="project" value="InterPro"/>
</dbReference>
<dbReference type="Pfam" id="PF04442">
    <property type="entry name" value="CtaG_Cox11"/>
    <property type="match status" value="1"/>
</dbReference>
<dbReference type="Gene3D" id="2.60.370.10">
    <property type="entry name" value="Ctag/Cox11"/>
    <property type="match status" value="1"/>
</dbReference>
<comment type="subcellular location">
    <subcellularLocation>
        <location evidence="2">Cell inner membrane</location>
        <topology evidence="2">Single-pass type II membrane protein</topology>
        <orientation evidence="2">Periplasmic side</orientation>
    </subcellularLocation>
</comment>
<evidence type="ECO:0000256" key="4">
    <source>
        <dbReference type="ARBA" id="ARBA00015384"/>
    </source>
</evidence>
<dbReference type="RefSeq" id="WP_021209119.1">
    <property type="nucleotide sequence ID" value="NZ_JAMOIG010000021.1"/>
</dbReference>
<dbReference type="AlphaFoldDB" id="A0A2N8SVP9"/>